<dbReference type="KEGG" id="dwi:26529684"/>
<sequence length="132" mass="14453">MEVCFKSTLKCSISFNLSSMASQWERSNFSRSLLLLAVIGLVSLLSFVHAKPLDIQCNYGSGTQISDDGLQIQTQTGPGCQTQVSDDGSQIQSQTQTGSGIQTQSQCSGINCAQLEPITWKPLEFRPFRPFQ</sequence>
<protein>
    <submittedName>
        <fullName evidence="2">Uncharacterized protein</fullName>
    </submittedName>
</protein>
<dbReference type="AlphaFoldDB" id="A0A0Q9X1G7"/>
<evidence type="ECO:0000313" key="3">
    <source>
        <dbReference type="Proteomes" id="UP000007798"/>
    </source>
</evidence>
<keyword evidence="3" id="KW-1185">Reference proteome</keyword>
<evidence type="ECO:0000313" key="2">
    <source>
        <dbReference type="EMBL" id="KRF98597.1"/>
    </source>
</evidence>
<name>A0A0Q9X1G7_DROWI</name>
<accession>A0A0Q9X1G7</accession>
<feature type="region of interest" description="Disordered" evidence="1">
    <location>
        <begin position="74"/>
        <end position="104"/>
    </location>
</feature>
<dbReference type="FunCoup" id="A0A0Q9X1G7">
    <property type="interactions" value="2"/>
</dbReference>
<proteinExistence type="predicted"/>
<feature type="compositionally biased region" description="Low complexity" evidence="1">
    <location>
        <begin position="88"/>
        <end position="104"/>
    </location>
</feature>
<evidence type="ECO:0000256" key="1">
    <source>
        <dbReference type="SAM" id="MobiDB-lite"/>
    </source>
</evidence>
<gene>
    <name evidence="2" type="primary">Dwil\GK27682</name>
    <name evidence="2" type="ORF">Dwil_GK27682</name>
</gene>
<dbReference type="OrthoDB" id="7873116at2759"/>
<dbReference type="InParanoid" id="A0A0Q9X1G7"/>
<dbReference type="EMBL" id="CH963894">
    <property type="protein sequence ID" value="KRF98597.1"/>
    <property type="molecule type" value="Genomic_DNA"/>
</dbReference>
<feature type="compositionally biased region" description="Polar residues" evidence="1">
    <location>
        <begin position="74"/>
        <end position="87"/>
    </location>
</feature>
<dbReference type="Proteomes" id="UP000007798">
    <property type="component" value="Unassembled WGS sequence"/>
</dbReference>
<organism evidence="2 3">
    <name type="scientific">Drosophila willistoni</name>
    <name type="common">Fruit fly</name>
    <dbReference type="NCBI Taxonomy" id="7260"/>
    <lineage>
        <taxon>Eukaryota</taxon>
        <taxon>Metazoa</taxon>
        <taxon>Ecdysozoa</taxon>
        <taxon>Arthropoda</taxon>
        <taxon>Hexapoda</taxon>
        <taxon>Insecta</taxon>
        <taxon>Pterygota</taxon>
        <taxon>Neoptera</taxon>
        <taxon>Endopterygota</taxon>
        <taxon>Diptera</taxon>
        <taxon>Brachycera</taxon>
        <taxon>Muscomorpha</taxon>
        <taxon>Ephydroidea</taxon>
        <taxon>Drosophilidae</taxon>
        <taxon>Drosophila</taxon>
        <taxon>Sophophora</taxon>
    </lineage>
</organism>
<dbReference type="STRING" id="7260.A0A0Q9X1G7"/>
<reference evidence="2 3" key="1">
    <citation type="journal article" date="2007" name="Nature">
        <title>Evolution of genes and genomes on the Drosophila phylogeny.</title>
        <authorList>
            <consortium name="Drosophila 12 Genomes Consortium"/>
            <person name="Clark A.G."/>
            <person name="Eisen M.B."/>
            <person name="Smith D.R."/>
            <person name="Bergman C.M."/>
            <person name="Oliver B."/>
            <person name="Markow T.A."/>
            <person name="Kaufman T.C."/>
            <person name="Kellis M."/>
            <person name="Gelbart W."/>
            <person name="Iyer V.N."/>
            <person name="Pollard D.A."/>
            <person name="Sackton T.B."/>
            <person name="Larracuente A.M."/>
            <person name="Singh N.D."/>
            <person name="Abad J.P."/>
            <person name="Abt D.N."/>
            <person name="Adryan B."/>
            <person name="Aguade M."/>
            <person name="Akashi H."/>
            <person name="Anderson W.W."/>
            <person name="Aquadro C.F."/>
            <person name="Ardell D.H."/>
            <person name="Arguello R."/>
            <person name="Artieri C.G."/>
            <person name="Barbash D.A."/>
            <person name="Barker D."/>
            <person name="Barsanti P."/>
            <person name="Batterham P."/>
            <person name="Batzoglou S."/>
            <person name="Begun D."/>
            <person name="Bhutkar A."/>
            <person name="Blanco E."/>
            <person name="Bosak S.A."/>
            <person name="Bradley R.K."/>
            <person name="Brand A.D."/>
            <person name="Brent M.R."/>
            <person name="Brooks A.N."/>
            <person name="Brown R.H."/>
            <person name="Butlin R.K."/>
            <person name="Caggese C."/>
            <person name="Calvi B.R."/>
            <person name="Bernardo de Carvalho A."/>
            <person name="Caspi A."/>
            <person name="Castrezana S."/>
            <person name="Celniker S.E."/>
            <person name="Chang J.L."/>
            <person name="Chapple C."/>
            <person name="Chatterji S."/>
            <person name="Chinwalla A."/>
            <person name="Civetta A."/>
            <person name="Clifton S.W."/>
            <person name="Comeron J.M."/>
            <person name="Costello J.C."/>
            <person name="Coyne J.A."/>
            <person name="Daub J."/>
            <person name="David R.G."/>
            <person name="Delcher A.L."/>
            <person name="Delehaunty K."/>
            <person name="Do C.B."/>
            <person name="Ebling H."/>
            <person name="Edwards K."/>
            <person name="Eickbush T."/>
            <person name="Evans J.D."/>
            <person name="Filipski A."/>
            <person name="Findeiss S."/>
            <person name="Freyhult E."/>
            <person name="Fulton L."/>
            <person name="Fulton R."/>
            <person name="Garcia A.C."/>
            <person name="Gardiner A."/>
            <person name="Garfield D.A."/>
            <person name="Garvin B.E."/>
            <person name="Gibson G."/>
            <person name="Gilbert D."/>
            <person name="Gnerre S."/>
            <person name="Godfrey J."/>
            <person name="Good R."/>
            <person name="Gotea V."/>
            <person name="Gravely B."/>
            <person name="Greenberg A.J."/>
            <person name="Griffiths-Jones S."/>
            <person name="Gross S."/>
            <person name="Guigo R."/>
            <person name="Gustafson E.A."/>
            <person name="Haerty W."/>
            <person name="Hahn M.W."/>
            <person name="Halligan D.L."/>
            <person name="Halpern A.L."/>
            <person name="Halter G.M."/>
            <person name="Han M.V."/>
            <person name="Heger A."/>
            <person name="Hillier L."/>
            <person name="Hinrichs A.S."/>
            <person name="Holmes I."/>
            <person name="Hoskins R.A."/>
            <person name="Hubisz M.J."/>
            <person name="Hultmark D."/>
            <person name="Huntley M.A."/>
            <person name="Jaffe D.B."/>
            <person name="Jagadeeshan S."/>
            <person name="Jeck W.R."/>
            <person name="Johnson J."/>
            <person name="Jones C.D."/>
            <person name="Jordan W.C."/>
            <person name="Karpen G.H."/>
            <person name="Kataoka E."/>
            <person name="Keightley P.D."/>
            <person name="Kheradpour P."/>
            <person name="Kirkness E.F."/>
            <person name="Koerich L.B."/>
            <person name="Kristiansen K."/>
            <person name="Kudrna D."/>
            <person name="Kulathinal R.J."/>
            <person name="Kumar S."/>
            <person name="Kwok R."/>
            <person name="Lander E."/>
            <person name="Langley C.H."/>
            <person name="Lapoint R."/>
            <person name="Lazzaro B.P."/>
            <person name="Lee S.J."/>
            <person name="Levesque L."/>
            <person name="Li R."/>
            <person name="Lin C.F."/>
            <person name="Lin M.F."/>
            <person name="Lindblad-Toh K."/>
            <person name="Llopart A."/>
            <person name="Long M."/>
            <person name="Low L."/>
            <person name="Lozovsky E."/>
            <person name="Lu J."/>
            <person name="Luo M."/>
            <person name="Machado C.A."/>
            <person name="Makalowski W."/>
            <person name="Marzo M."/>
            <person name="Matsuda M."/>
            <person name="Matzkin L."/>
            <person name="McAllister B."/>
            <person name="McBride C.S."/>
            <person name="McKernan B."/>
            <person name="McKernan K."/>
            <person name="Mendez-Lago M."/>
            <person name="Minx P."/>
            <person name="Mollenhauer M.U."/>
            <person name="Montooth K."/>
            <person name="Mount S.M."/>
            <person name="Mu X."/>
            <person name="Myers E."/>
            <person name="Negre B."/>
            <person name="Newfeld S."/>
            <person name="Nielsen R."/>
            <person name="Noor M.A."/>
            <person name="O'Grady P."/>
            <person name="Pachter L."/>
            <person name="Papaceit M."/>
            <person name="Parisi M.J."/>
            <person name="Parisi M."/>
            <person name="Parts L."/>
            <person name="Pedersen J.S."/>
            <person name="Pesole G."/>
            <person name="Phillippy A.M."/>
            <person name="Ponting C.P."/>
            <person name="Pop M."/>
            <person name="Porcelli D."/>
            <person name="Powell J.R."/>
            <person name="Prohaska S."/>
            <person name="Pruitt K."/>
            <person name="Puig M."/>
            <person name="Quesneville H."/>
            <person name="Ram K.R."/>
            <person name="Rand D."/>
            <person name="Rasmussen M.D."/>
            <person name="Reed L.K."/>
            <person name="Reenan R."/>
            <person name="Reily A."/>
            <person name="Remington K.A."/>
            <person name="Rieger T.T."/>
            <person name="Ritchie M.G."/>
            <person name="Robin C."/>
            <person name="Rogers Y.H."/>
            <person name="Rohde C."/>
            <person name="Rozas J."/>
            <person name="Rubenfield M.J."/>
            <person name="Ruiz A."/>
            <person name="Russo S."/>
            <person name="Salzberg S.L."/>
            <person name="Sanchez-Gracia A."/>
            <person name="Saranga D.J."/>
            <person name="Sato H."/>
            <person name="Schaeffer S.W."/>
            <person name="Schatz M.C."/>
            <person name="Schlenke T."/>
            <person name="Schwartz R."/>
            <person name="Segarra C."/>
            <person name="Singh R.S."/>
            <person name="Sirot L."/>
            <person name="Sirota M."/>
            <person name="Sisneros N.B."/>
            <person name="Smith C.D."/>
            <person name="Smith T.F."/>
            <person name="Spieth J."/>
            <person name="Stage D.E."/>
            <person name="Stark A."/>
            <person name="Stephan W."/>
            <person name="Strausberg R.L."/>
            <person name="Strempel S."/>
            <person name="Sturgill D."/>
            <person name="Sutton G."/>
            <person name="Sutton G.G."/>
            <person name="Tao W."/>
            <person name="Teichmann S."/>
            <person name="Tobari Y.N."/>
            <person name="Tomimura Y."/>
            <person name="Tsolas J.M."/>
            <person name="Valente V.L."/>
            <person name="Venter E."/>
            <person name="Venter J.C."/>
            <person name="Vicario S."/>
            <person name="Vieira F.G."/>
            <person name="Vilella A.J."/>
            <person name="Villasante A."/>
            <person name="Walenz B."/>
            <person name="Wang J."/>
            <person name="Wasserman M."/>
            <person name="Watts T."/>
            <person name="Wilson D."/>
            <person name="Wilson R.K."/>
            <person name="Wing R.A."/>
            <person name="Wolfner M.F."/>
            <person name="Wong A."/>
            <person name="Wong G.K."/>
            <person name="Wu C.I."/>
            <person name="Wu G."/>
            <person name="Yamamoto D."/>
            <person name="Yang H.P."/>
            <person name="Yang S.P."/>
            <person name="Yorke J.A."/>
            <person name="Yoshida K."/>
            <person name="Zdobnov E."/>
            <person name="Zhang P."/>
            <person name="Zhang Y."/>
            <person name="Zimin A.V."/>
            <person name="Baldwin J."/>
            <person name="Abdouelleil A."/>
            <person name="Abdulkadir J."/>
            <person name="Abebe A."/>
            <person name="Abera B."/>
            <person name="Abreu J."/>
            <person name="Acer S.C."/>
            <person name="Aftuck L."/>
            <person name="Alexander A."/>
            <person name="An P."/>
            <person name="Anderson E."/>
            <person name="Anderson S."/>
            <person name="Arachi H."/>
            <person name="Azer M."/>
            <person name="Bachantsang P."/>
            <person name="Barry A."/>
            <person name="Bayul T."/>
            <person name="Berlin A."/>
            <person name="Bessette D."/>
            <person name="Bloom T."/>
            <person name="Blye J."/>
            <person name="Boguslavskiy L."/>
            <person name="Bonnet C."/>
            <person name="Boukhgalter B."/>
            <person name="Bourzgui I."/>
            <person name="Brown A."/>
            <person name="Cahill P."/>
            <person name="Channer S."/>
            <person name="Cheshatsang Y."/>
            <person name="Chuda L."/>
            <person name="Citroen M."/>
            <person name="Collymore A."/>
            <person name="Cooke P."/>
            <person name="Costello M."/>
            <person name="D'Aco K."/>
            <person name="Daza R."/>
            <person name="De Haan G."/>
            <person name="DeGray S."/>
            <person name="DeMaso C."/>
            <person name="Dhargay N."/>
            <person name="Dooley K."/>
            <person name="Dooley E."/>
            <person name="Doricent M."/>
            <person name="Dorje P."/>
            <person name="Dorjee K."/>
            <person name="Dupes A."/>
            <person name="Elong R."/>
            <person name="Falk J."/>
            <person name="Farina A."/>
            <person name="Faro S."/>
            <person name="Ferguson D."/>
            <person name="Fisher S."/>
            <person name="Foley C.D."/>
            <person name="Franke A."/>
            <person name="Friedrich D."/>
            <person name="Gadbois L."/>
            <person name="Gearin G."/>
            <person name="Gearin C.R."/>
            <person name="Giannoukos G."/>
            <person name="Goode T."/>
            <person name="Graham J."/>
            <person name="Grandbois E."/>
            <person name="Grewal S."/>
            <person name="Gyaltsen K."/>
            <person name="Hafez N."/>
            <person name="Hagos B."/>
            <person name="Hall J."/>
            <person name="Henson C."/>
            <person name="Hollinger A."/>
            <person name="Honan T."/>
            <person name="Huard M.D."/>
            <person name="Hughes L."/>
            <person name="Hurhula B."/>
            <person name="Husby M.E."/>
            <person name="Kamat A."/>
            <person name="Kanga B."/>
            <person name="Kashin S."/>
            <person name="Khazanovich D."/>
            <person name="Kisner P."/>
            <person name="Lance K."/>
            <person name="Lara M."/>
            <person name="Lee W."/>
            <person name="Lennon N."/>
            <person name="Letendre F."/>
            <person name="LeVine R."/>
            <person name="Lipovsky A."/>
            <person name="Liu X."/>
            <person name="Liu J."/>
            <person name="Liu S."/>
            <person name="Lokyitsang T."/>
            <person name="Lokyitsang Y."/>
            <person name="Lubonja R."/>
            <person name="Lui A."/>
            <person name="MacDonald P."/>
            <person name="Magnisalis V."/>
            <person name="Maru K."/>
            <person name="Matthews C."/>
            <person name="McCusker W."/>
            <person name="McDonough S."/>
            <person name="Mehta T."/>
            <person name="Meldrim J."/>
            <person name="Meneus L."/>
            <person name="Mihai O."/>
            <person name="Mihalev A."/>
            <person name="Mihova T."/>
            <person name="Mittelman R."/>
            <person name="Mlenga V."/>
            <person name="Montmayeur A."/>
            <person name="Mulrain L."/>
            <person name="Navidi A."/>
            <person name="Naylor J."/>
            <person name="Negash T."/>
            <person name="Nguyen T."/>
            <person name="Nguyen N."/>
            <person name="Nicol R."/>
            <person name="Norbu C."/>
            <person name="Norbu N."/>
            <person name="Novod N."/>
            <person name="O'Neill B."/>
            <person name="Osman S."/>
            <person name="Markiewicz E."/>
            <person name="Oyono O.L."/>
            <person name="Patti C."/>
            <person name="Phunkhang P."/>
            <person name="Pierre F."/>
            <person name="Priest M."/>
            <person name="Raghuraman S."/>
            <person name="Rege F."/>
            <person name="Reyes R."/>
            <person name="Rise C."/>
            <person name="Rogov P."/>
            <person name="Ross K."/>
            <person name="Ryan E."/>
            <person name="Settipalli S."/>
            <person name="Shea T."/>
            <person name="Sherpa N."/>
            <person name="Shi L."/>
            <person name="Shih D."/>
            <person name="Sparrow T."/>
            <person name="Spaulding J."/>
            <person name="Stalker J."/>
            <person name="Stange-Thomann N."/>
            <person name="Stavropoulos S."/>
            <person name="Stone C."/>
            <person name="Strader C."/>
            <person name="Tesfaye S."/>
            <person name="Thomson T."/>
            <person name="Thoulutsang Y."/>
            <person name="Thoulutsang D."/>
            <person name="Topham K."/>
            <person name="Topping I."/>
            <person name="Tsamla T."/>
            <person name="Vassiliev H."/>
            <person name="Vo A."/>
            <person name="Wangchuk T."/>
            <person name="Wangdi T."/>
            <person name="Weiand M."/>
            <person name="Wilkinson J."/>
            <person name="Wilson A."/>
            <person name="Yadav S."/>
            <person name="Young G."/>
            <person name="Yu Q."/>
            <person name="Zembek L."/>
            <person name="Zhong D."/>
            <person name="Zimmer A."/>
            <person name="Zwirko Z."/>
            <person name="Jaffe D.B."/>
            <person name="Alvarez P."/>
            <person name="Brockman W."/>
            <person name="Butler J."/>
            <person name="Chin C."/>
            <person name="Gnerre S."/>
            <person name="Grabherr M."/>
            <person name="Kleber M."/>
            <person name="Mauceli E."/>
            <person name="MacCallum I."/>
        </authorList>
    </citation>
    <scope>NUCLEOTIDE SEQUENCE [LARGE SCALE GENOMIC DNA]</scope>
    <source>
        <strain evidence="3">Tucson 14030-0811.24</strain>
    </source>
</reference>